<feature type="domain" description="Transposase IS4-like" evidence="5">
    <location>
        <begin position="126"/>
        <end position="337"/>
    </location>
</feature>
<dbReference type="Pfam" id="PF14294">
    <property type="entry name" value="DUF4372"/>
    <property type="match status" value="1"/>
</dbReference>
<dbReference type="InterPro" id="IPR025399">
    <property type="entry name" value="DUF4372"/>
</dbReference>
<dbReference type="AlphaFoldDB" id="A0A090KPB0"/>
<name>A0A090KPB0_9BACI</name>
<proteinExistence type="inferred from homology"/>
<evidence type="ECO:0000259" key="5">
    <source>
        <dbReference type="Pfam" id="PF01609"/>
    </source>
</evidence>
<dbReference type="PANTHER" id="PTHR33258:SF1">
    <property type="entry name" value="TRANSPOSASE INSL FOR INSERTION SEQUENCE ELEMENT IS186A-RELATED"/>
    <property type="match status" value="1"/>
</dbReference>
<dbReference type="SUPFAM" id="SSF53098">
    <property type="entry name" value="Ribonuclease H-like"/>
    <property type="match status" value="1"/>
</dbReference>
<gene>
    <name evidence="7" type="ORF">BT1A1_0639</name>
</gene>
<evidence type="ECO:0000256" key="1">
    <source>
        <dbReference type="ARBA" id="ARBA00010075"/>
    </source>
</evidence>
<feature type="domain" description="DUF4372" evidence="6">
    <location>
        <begin position="13"/>
        <end position="71"/>
    </location>
</feature>
<dbReference type="GO" id="GO:0004803">
    <property type="term" value="F:transposase activity"/>
    <property type="evidence" value="ECO:0007669"/>
    <property type="project" value="InterPro"/>
</dbReference>
<evidence type="ECO:0000313" key="8">
    <source>
        <dbReference type="Proteomes" id="UP000040576"/>
    </source>
</evidence>
<evidence type="ECO:0000256" key="2">
    <source>
        <dbReference type="ARBA" id="ARBA00022578"/>
    </source>
</evidence>
<dbReference type="Gene3D" id="3.90.350.10">
    <property type="entry name" value="Transposase Inhibitor Protein From Tn5, Chain A, domain 1"/>
    <property type="match status" value="1"/>
</dbReference>
<accession>A0A090KPB0</accession>
<dbReference type="InterPro" id="IPR047952">
    <property type="entry name" value="Transpos_IS4"/>
</dbReference>
<dbReference type="Proteomes" id="UP000040576">
    <property type="component" value="Unassembled WGS sequence"/>
</dbReference>
<reference evidence="7 8" key="1">
    <citation type="submission" date="2014-07" db="EMBL/GenBank/DDBJ databases">
        <authorList>
            <person name="Wibberg Daniel"/>
        </authorList>
    </citation>
    <scope>NUCLEOTIDE SEQUENCE [LARGE SCALE GENOMIC DNA]</scope>
</reference>
<dbReference type="InterPro" id="IPR012337">
    <property type="entry name" value="RNaseH-like_sf"/>
</dbReference>
<protein>
    <submittedName>
        <fullName evidence="7">Transposase, IS4 family protein</fullName>
    </submittedName>
</protein>
<keyword evidence="4" id="KW-0233">DNA recombination</keyword>
<sequence length="418" mass="49798">MDKDKDSIKFTIKELLEVINEEKFYDLINVKDIDKYVKKFTAYKFFQLMIVAQIDQMESLNRISQKLKNKEEMQESFLLKEISTSQISRKQRILTPEMFERIFHYLVRVILARTKKKSIIRNIGKLYVIDSSTMSMCLSQYPWASFRKTKAGVRLHLRVVVTKNEIIPDKAIILPAKHADRTQMDELVEIEPDAIYLFDRGYVDYKKFDHYCLKNLRFITRLKKNAEIEVLNQQAPDPEKLIFKDAEVYLGNHVNGTKMQHPLRLIETKDQDGKTVTIVTNCFDLTAKEIADLYRYRWKIEIFFKWMKQHLKIKTFYGKSENAVYNQIWIALITYCLQVLMKLKYHYEGSLLNVQRCLVDCLFKGLNVFIISLFRKPKRTSKGRRPFHWDREFDFIVQQFEVGEVSHLDDLTYDPLFL</sequence>
<dbReference type="RefSeq" id="WP_034768008.1">
    <property type="nucleotide sequence ID" value="NZ_CCRF01000022.1"/>
</dbReference>
<dbReference type="InterPro" id="IPR002559">
    <property type="entry name" value="Transposase_11"/>
</dbReference>
<dbReference type="GO" id="GO:0003677">
    <property type="term" value="F:DNA binding"/>
    <property type="evidence" value="ECO:0007669"/>
    <property type="project" value="UniProtKB-KW"/>
</dbReference>
<evidence type="ECO:0000256" key="3">
    <source>
        <dbReference type="ARBA" id="ARBA00023125"/>
    </source>
</evidence>
<comment type="similarity">
    <text evidence="1">Belongs to the transposase 11 family.</text>
</comment>
<evidence type="ECO:0000256" key="4">
    <source>
        <dbReference type="ARBA" id="ARBA00023172"/>
    </source>
</evidence>
<dbReference type="EMBL" id="CCRF01000022">
    <property type="protein sequence ID" value="CEE00494.1"/>
    <property type="molecule type" value="Genomic_DNA"/>
</dbReference>
<keyword evidence="3" id="KW-0238">DNA-binding</keyword>
<keyword evidence="8" id="KW-1185">Reference proteome</keyword>
<organism evidence="7 8">
    <name type="scientific">Caldibacillus thermoamylovorans</name>
    <dbReference type="NCBI Taxonomy" id="35841"/>
    <lineage>
        <taxon>Bacteria</taxon>
        <taxon>Bacillati</taxon>
        <taxon>Bacillota</taxon>
        <taxon>Bacilli</taxon>
        <taxon>Bacillales</taxon>
        <taxon>Bacillaceae</taxon>
        <taxon>Caldibacillus</taxon>
    </lineage>
</organism>
<dbReference type="NCBIfam" id="NF033592">
    <property type="entry name" value="transpos_IS4_1"/>
    <property type="match status" value="1"/>
</dbReference>
<keyword evidence="2" id="KW-0815">Transposition</keyword>
<dbReference type="GO" id="GO:0006313">
    <property type="term" value="P:DNA transposition"/>
    <property type="evidence" value="ECO:0007669"/>
    <property type="project" value="InterPro"/>
</dbReference>
<evidence type="ECO:0000259" key="6">
    <source>
        <dbReference type="Pfam" id="PF14294"/>
    </source>
</evidence>
<dbReference type="Pfam" id="PF01609">
    <property type="entry name" value="DDE_Tnp_1"/>
    <property type="match status" value="1"/>
</dbReference>
<dbReference type="PANTHER" id="PTHR33258">
    <property type="entry name" value="TRANSPOSASE INSL FOR INSERTION SEQUENCE ELEMENT IS186A-RELATED"/>
    <property type="match status" value="1"/>
</dbReference>
<evidence type="ECO:0000313" key="7">
    <source>
        <dbReference type="EMBL" id="CEE00494.1"/>
    </source>
</evidence>